<evidence type="ECO:0000313" key="3">
    <source>
        <dbReference type="Proteomes" id="UP000729402"/>
    </source>
</evidence>
<evidence type="ECO:0000313" key="2">
    <source>
        <dbReference type="EMBL" id="KAG8083990.1"/>
    </source>
</evidence>
<reference evidence="2" key="1">
    <citation type="journal article" date="2021" name="bioRxiv">
        <title>Whole Genome Assembly and Annotation of Northern Wild Rice, Zizania palustris L., Supports a Whole Genome Duplication in the Zizania Genus.</title>
        <authorList>
            <person name="Haas M."/>
            <person name="Kono T."/>
            <person name="Macchietto M."/>
            <person name="Millas R."/>
            <person name="McGilp L."/>
            <person name="Shao M."/>
            <person name="Duquette J."/>
            <person name="Hirsch C.N."/>
            <person name="Kimball J."/>
        </authorList>
    </citation>
    <scope>NUCLEOTIDE SEQUENCE</scope>
    <source>
        <tissue evidence="2">Fresh leaf tissue</tissue>
    </source>
</reference>
<feature type="region of interest" description="Disordered" evidence="1">
    <location>
        <begin position="1"/>
        <end position="46"/>
    </location>
</feature>
<evidence type="ECO:0000256" key="1">
    <source>
        <dbReference type="SAM" id="MobiDB-lite"/>
    </source>
</evidence>
<feature type="compositionally biased region" description="Polar residues" evidence="1">
    <location>
        <begin position="1"/>
        <end position="16"/>
    </location>
</feature>
<dbReference type="EMBL" id="JAAALK010000082">
    <property type="protein sequence ID" value="KAG8083990.1"/>
    <property type="molecule type" value="Genomic_DNA"/>
</dbReference>
<comment type="caution">
    <text evidence="2">The sequence shown here is derived from an EMBL/GenBank/DDBJ whole genome shotgun (WGS) entry which is preliminary data.</text>
</comment>
<reference evidence="2" key="2">
    <citation type="submission" date="2021-02" db="EMBL/GenBank/DDBJ databases">
        <authorList>
            <person name="Kimball J.A."/>
            <person name="Haas M.W."/>
            <person name="Macchietto M."/>
            <person name="Kono T."/>
            <person name="Duquette J."/>
            <person name="Shao M."/>
        </authorList>
    </citation>
    <scope>NUCLEOTIDE SEQUENCE</scope>
    <source>
        <tissue evidence="2">Fresh leaf tissue</tissue>
    </source>
</reference>
<feature type="compositionally biased region" description="Polar residues" evidence="1">
    <location>
        <begin position="78"/>
        <end position="87"/>
    </location>
</feature>
<feature type="compositionally biased region" description="Basic residues" evidence="1">
    <location>
        <begin position="68"/>
        <end position="77"/>
    </location>
</feature>
<feature type="region of interest" description="Disordered" evidence="1">
    <location>
        <begin position="63"/>
        <end position="88"/>
    </location>
</feature>
<organism evidence="2 3">
    <name type="scientific">Zizania palustris</name>
    <name type="common">Northern wild rice</name>
    <dbReference type="NCBI Taxonomy" id="103762"/>
    <lineage>
        <taxon>Eukaryota</taxon>
        <taxon>Viridiplantae</taxon>
        <taxon>Streptophyta</taxon>
        <taxon>Embryophyta</taxon>
        <taxon>Tracheophyta</taxon>
        <taxon>Spermatophyta</taxon>
        <taxon>Magnoliopsida</taxon>
        <taxon>Liliopsida</taxon>
        <taxon>Poales</taxon>
        <taxon>Poaceae</taxon>
        <taxon>BOP clade</taxon>
        <taxon>Oryzoideae</taxon>
        <taxon>Oryzeae</taxon>
        <taxon>Zizaniinae</taxon>
        <taxon>Zizania</taxon>
    </lineage>
</organism>
<proteinExistence type="predicted"/>
<protein>
    <submittedName>
        <fullName evidence="2">Uncharacterized protein</fullName>
    </submittedName>
</protein>
<keyword evidence="3" id="KW-1185">Reference proteome</keyword>
<gene>
    <name evidence="2" type="ORF">GUJ93_ZPchr0010g9371</name>
</gene>
<sequence>MPSASNPTPQENSVSTPPVHKTCYSSWEQRLPVPSSRSRAPEQASNTPFEVLVQRCFTAPKTGFARSKSSKPRRLRSTHNPENSALLSQCRLRTQGAFEQASHFIFRKSGLPSEDFDQLC</sequence>
<accession>A0A8J5SZ84</accession>
<dbReference type="AlphaFoldDB" id="A0A8J5SZ84"/>
<name>A0A8J5SZ84_ZIZPA</name>
<dbReference type="Proteomes" id="UP000729402">
    <property type="component" value="Unassembled WGS sequence"/>
</dbReference>
<feature type="compositionally biased region" description="Polar residues" evidence="1">
    <location>
        <begin position="35"/>
        <end position="46"/>
    </location>
</feature>